<dbReference type="InterPro" id="IPR048031">
    <property type="entry name" value="ScyD/ScyE-like"/>
</dbReference>
<dbReference type="SUPFAM" id="SSF101898">
    <property type="entry name" value="NHL repeat"/>
    <property type="match status" value="1"/>
</dbReference>
<name>A0A939K2R7_9BACT</name>
<dbReference type="Gene3D" id="2.120.10.30">
    <property type="entry name" value="TolB, C-terminal domain"/>
    <property type="match status" value="1"/>
</dbReference>
<dbReference type="NCBIfam" id="NF033206">
    <property type="entry name" value="ScyE_fam"/>
    <property type="match status" value="1"/>
</dbReference>
<sequence length="333" mass="35746">MLRISVFLAYLLVGLFFTSCDHVDRPLPALQVSTLTSGLVLPIGVETDPSGRLWVTESGTGKNDARLMMITPADGKAYPIVTGFASKTIVGGEIQGLDHLLYADGILYVLGTGFLYKVDIRNVQPGQAPVDASTIPREDIASFVLAYNFTNNAHDSHPYNMTIGPDGLLYISDAGANAILRRLKNGMLNVVAEIPGIANPTPIGPPQIQSVPTSILYDGQKYLVSTLLGFPFPAGRAIVYQVDQGGGVSVFQQGFNSLVGVKLDANNKPLVLEYGLFGQQGWVPNTGRILRATGTTSTVLLDKLDRPTDLKRVNANTYYLTSLGEGSVKKVTF</sequence>
<dbReference type="PROSITE" id="PS51257">
    <property type="entry name" value="PROKAR_LIPOPROTEIN"/>
    <property type="match status" value="1"/>
</dbReference>
<evidence type="ECO:0000313" key="1">
    <source>
        <dbReference type="EMBL" id="MBO0938482.1"/>
    </source>
</evidence>
<gene>
    <name evidence="1" type="ORF">J2I47_18165</name>
</gene>
<proteinExistence type="predicted"/>
<dbReference type="RefSeq" id="WP_207366010.1">
    <property type="nucleotide sequence ID" value="NZ_JAFMYV010000009.1"/>
</dbReference>
<accession>A0A939K2R7</accession>
<evidence type="ECO:0000313" key="2">
    <source>
        <dbReference type="Proteomes" id="UP000664034"/>
    </source>
</evidence>
<dbReference type="Proteomes" id="UP000664034">
    <property type="component" value="Unassembled WGS sequence"/>
</dbReference>
<organism evidence="1 2">
    <name type="scientific">Fibrella rubiginis</name>
    <dbReference type="NCBI Taxonomy" id="2817060"/>
    <lineage>
        <taxon>Bacteria</taxon>
        <taxon>Pseudomonadati</taxon>
        <taxon>Bacteroidota</taxon>
        <taxon>Cytophagia</taxon>
        <taxon>Cytophagales</taxon>
        <taxon>Spirosomataceae</taxon>
        <taxon>Fibrella</taxon>
    </lineage>
</organism>
<keyword evidence="2" id="KW-1185">Reference proteome</keyword>
<dbReference type="AlphaFoldDB" id="A0A939K2R7"/>
<protein>
    <submittedName>
        <fullName evidence="1">ScyD/ScyE family protein</fullName>
    </submittedName>
</protein>
<reference evidence="1" key="1">
    <citation type="submission" date="2021-03" db="EMBL/GenBank/DDBJ databases">
        <title>Fibrella sp. HMF5335 genome sequencing and assembly.</title>
        <authorList>
            <person name="Kang H."/>
            <person name="Kim H."/>
            <person name="Bae S."/>
            <person name="Joh K."/>
        </authorList>
    </citation>
    <scope>NUCLEOTIDE SEQUENCE</scope>
    <source>
        <strain evidence="1">HMF5335</strain>
    </source>
</reference>
<dbReference type="EMBL" id="JAFMYV010000009">
    <property type="protein sequence ID" value="MBO0938482.1"/>
    <property type="molecule type" value="Genomic_DNA"/>
</dbReference>
<dbReference type="InterPro" id="IPR011042">
    <property type="entry name" value="6-blade_b-propeller_TolB-like"/>
</dbReference>
<comment type="caution">
    <text evidence="1">The sequence shown here is derived from an EMBL/GenBank/DDBJ whole genome shotgun (WGS) entry which is preliminary data.</text>
</comment>